<feature type="domain" description="KIND" evidence="16">
    <location>
        <begin position="1"/>
        <end position="181"/>
    </location>
</feature>
<evidence type="ECO:0000256" key="9">
    <source>
        <dbReference type="ARBA" id="ARBA00022927"/>
    </source>
</evidence>
<feature type="region of interest" description="Disordered" evidence="14">
    <location>
        <begin position="568"/>
        <end position="600"/>
    </location>
</feature>
<comment type="caution">
    <text evidence="17">The sequence shown here is derived from an EMBL/GenBank/DDBJ whole genome shotgun (WGS) entry which is preliminary data.</text>
</comment>
<evidence type="ECO:0000256" key="5">
    <source>
        <dbReference type="ARBA" id="ARBA00022448"/>
    </source>
</evidence>
<evidence type="ECO:0000256" key="15">
    <source>
        <dbReference type="SAM" id="SignalP"/>
    </source>
</evidence>
<dbReference type="PANTHER" id="PTHR21345">
    <property type="entry name" value="SPIRE"/>
    <property type="match status" value="1"/>
</dbReference>
<keyword evidence="7" id="KW-0963">Cytoplasm</keyword>
<keyword evidence="12" id="KW-0206">Cytoskeleton</keyword>
<keyword evidence="10" id="KW-0472">Membrane</keyword>
<sequence>MVSSVQLMCCRAVALTTLVDTIGPDADLSTSLDQYPVCELAGSECEVSGVFIDTSPIKYHYWLVQSLGVVVFQALDYGLSDTEEQKLSPALEQLIEQMTGSDSDDDTIDTKIDKHGDDADDEGIEHDAEDGDVDNDDVGQPRGLSLAGVIELCQSHCQVSTDVADHYKAVCRALFAEAKELSTFLEKISADKVQLKMDVHKREEEVNLDELKRADWARLWMQVMRQLRHGVKLKKLEHLELEQPREFELTPYEMLMEDISSHRYTLNKVLVNGDLPPRTKKDAHEVILEFIRSRPPLHPMKDRKLAPPPPKVPIPRDLMLEDIRSEPRLNPTPGRHNIQSRLDESDGSPAKIKKVIRPDPSLFTFDADDDDEEEEDEDMEADDNAAPDKNRVEPLSPMSPFSPLSPKTPPLEGEPTPKQKAAVRQRQTAKPHVAKQPHPVAGQSEATKGPEQQHSAKLWRASWLPPQWPLYENQLQSSLECLSLTVDEVMHIRRVLTKAELESLLVDLPMHELVARAKICFTCKKTRFSLFQWSTKCAFCGRYVCSKCVSKMHIPTEHFENIPVYTLSPSPSSPDSNPDLFMFQRTGSVPSSPKSRRSSTDMILSVSSIDNGVTSFNQNGCPSKRGFGAGGSGIGNRGRPSRPPMQRAQTVVQRDPPPIPTSMVPRALQGPMKRICRDCKAMIVNIIRASRFSLATAPSLASDKTYVNQPSPRKASRNFHLDLKPVYRTSPHK</sequence>
<feature type="signal peptide" evidence="15">
    <location>
        <begin position="1"/>
        <end position="16"/>
    </location>
</feature>
<feature type="compositionally biased region" description="Polar residues" evidence="14">
    <location>
        <begin position="444"/>
        <end position="455"/>
    </location>
</feature>
<dbReference type="GO" id="GO:0036089">
    <property type="term" value="P:cleavage furrow formation"/>
    <property type="evidence" value="ECO:0007669"/>
    <property type="project" value="TreeGrafter"/>
</dbReference>
<feature type="region of interest" description="Disordered" evidence="14">
    <location>
        <begin position="98"/>
        <end position="136"/>
    </location>
</feature>
<gene>
    <name evidence="17" type="ORF">NP493_389g02012</name>
</gene>
<dbReference type="Pfam" id="PF16474">
    <property type="entry name" value="KIND"/>
    <property type="match status" value="1"/>
</dbReference>
<dbReference type="Gene3D" id="1.10.510.10">
    <property type="entry name" value="Transferase(Phosphotransferase) domain 1"/>
    <property type="match status" value="1"/>
</dbReference>
<dbReference type="GO" id="GO:0030041">
    <property type="term" value="P:actin filament polymerization"/>
    <property type="evidence" value="ECO:0007669"/>
    <property type="project" value="TreeGrafter"/>
</dbReference>
<keyword evidence="5" id="KW-0813">Transport</keyword>
<feature type="region of interest" description="Disordered" evidence="14">
    <location>
        <begin position="297"/>
        <end position="456"/>
    </location>
</feature>
<evidence type="ECO:0000259" key="16">
    <source>
        <dbReference type="PROSITE" id="PS51377"/>
    </source>
</evidence>
<keyword evidence="6" id="KW-1003">Cell membrane</keyword>
<evidence type="ECO:0000256" key="7">
    <source>
        <dbReference type="ARBA" id="ARBA00022490"/>
    </source>
</evidence>
<feature type="compositionally biased region" description="Basic residues" evidence="14">
    <location>
        <begin position="421"/>
        <end position="435"/>
    </location>
</feature>
<dbReference type="AlphaFoldDB" id="A0AAD9NSX7"/>
<dbReference type="GO" id="GO:0040038">
    <property type="term" value="P:polar body extrusion after meiotic divisions"/>
    <property type="evidence" value="ECO:0007669"/>
    <property type="project" value="TreeGrafter"/>
</dbReference>
<accession>A0AAD9NSX7</accession>
<dbReference type="GO" id="GO:0005856">
    <property type="term" value="C:cytoskeleton"/>
    <property type="evidence" value="ECO:0007669"/>
    <property type="project" value="UniProtKB-SubCell"/>
</dbReference>
<dbReference type="InterPro" id="IPR029901">
    <property type="entry name" value="Spire"/>
</dbReference>
<keyword evidence="11" id="KW-0009">Actin-binding</keyword>
<evidence type="ECO:0000313" key="17">
    <source>
        <dbReference type="EMBL" id="KAK2181612.1"/>
    </source>
</evidence>
<feature type="compositionally biased region" description="Acidic residues" evidence="14">
    <location>
        <begin position="366"/>
        <end position="385"/>
    </location>
</feature>
<evidence type="ECO:0000256" key="13">
    <source>
        <dbReference type="ARBA" id="ARBA00023329"/>
    </source>
</evidence>
<evidence type="ECO:0000256" key="12">
    <source>
        <dbReference type="ARBA" id="ARBA00023212"/>
    </source>
</evidence>
<evidence type="ECO:0000256" key="10">
    <source>
        <dbReference type="ARBA" id="ARBA00023136"/>
    </source>
</evidence>
<feature type="compositionally biased region" description="Basic and acidic residues" evidence="14">
    <location>
        <begin position="318"/>
        <end position="327"/>
    </location>
</feature>
<dbReference type="GO" id="GO:0005938">
    <property type="term" value="C:cell cortex"/>
    <property type="evidence" value="ECO:0007669"/>
    <property type="project" value="TreeGrafter"/>
</dbReference>
<keyword evidence="13" id="KW-0968">Cytoplasmic vesicle</keyword>
<feature type="chain" id="PRO_5042017653" description="KIND domain-containing protein" evidence="15">
    <location>
        <begin position="17"/>
        <end position="733"/>
    </location>
</feature>
<keyword evidence="8" id="KW-0677">Repeat</keyword>
<proteinExistence type="inferred from homology"/>
<evidence type="ECO:0000313" key="18">
    <source>
        <dbReference type="Proteomes" id="UP001209878"/>
    </source>
</evidence>
<keyword evidence="15" id="KW-0732">Signal</keyword>
<evidence type="ECO:0000256" key="1">
    <source>
        <dbReference type="ARBA" id="ARBA00004180"/>
    </source>
</evidence>
<dbReference type="InterPro" id="IPR011019">
    <property type="entry name" value="KIND_dom"/>
</dbReference>
<dbReference type="GO" id="GO:0051295">
    <property type="term" value="P:establishment of meiotic spindle localization"/>
    <property type="evidence" value="ECO:0007669"/>
    <property type="project" value="TreeGrafter"/>
</dbReference>
<evidence type="ECO:0000256" key="11">
    <source>
        <dbReference type="ARBA" id="ARBA00023203"/>
    </source>
</evidence>
<feature type="compositionally biased region" description="Low complexity" evidence="14">
    <location>
        <begin position="394"/>
        <end position="405"/>
    </location>
</feature>
<evidence type="ECO:0000256" key="4">
    <source>
        <dbReference type="ARBA" id="ARBA00010956"/>
    </source>
</evidence>
<dbReference type="GO" id="GO:0015031">
    <property type="term" value="P:protein transport"/>
    <property type="evidence" value="ECO:0007669"/>
    <property type="project" value="UniProtKB-KW"/>
</dbReference>
<feature type="compositionally biased region" description="Gly residues" evidence="14">
    <location>
        <begin position="627"/>
        <end position="636"/>
    </location>
</feature>
<feature type="compositionally biased region" description="Basic and acidic residues" evidence="14">
    <location>
        <begin position="108"/>
        <end position="117"/>
    </location>
</feature>
<evidence type="ECO:0000256" key="8">
    <source>
        <dbReference type="ARBA" id="ARBA00022737"/>
    </source>
</evidence>
<dbReference type="EMBL" id="JAODUO010000388">
    <property type="protein sequence ID" value="KAK2181612.1"/>
    <property type="molecule type" value="Genomic_DNA"/>
</dbReference>
<dbReference type="GO" id="GO:0030659">
    <property type="term" value="C:cytoplasmic vesicle membrane"/>
    <property type="evidence" value="ECO:0007669"/>
    <property type="project" value="UniProtKB-SubCell"/>
</dbReference>
<dbReference type="SUPFAM" id="SSF57903">
    <property type="entry name" value="FYVE/PHD zinc finger"/>
    <property type="match status" value="1"/>
</dbReference>
<dbReference type="PROSITE" id="PS51377">
    <property type="entry name" value="KIND"/>
    <property type="match status" value="1"/>
</dbReference>
<feature type="region of interest" description="Disordered" evidence="14">
    <location>
        <begin position="615"/>
        <end position="665"/>
    </location>
</feature>
<keyword evidence="9" id="KW-0653">Protein transport</keyword>
<dbReference type="GO" id="GO:0003779">
    <property type="term" value="F:actin binding"/>
    <property type="evidence" value="ECO:0007669"/>
    <property type="project" value="UniProtKB-KW"/>
</dbReference>
<dbReference type="GO" id="GO:0051639">
    <property type="term" value="P:actin filament network formation"/>
    <property type="evidence" value="ECO:0007669"/>
    <property type="project" value="TreeGrafter"/>
</dbReference>
<dbReference type="GO" id="GO:0008017">
    <property type="term" value="F:microtubule binding"/>
    <property type="evidence" value="ECO:0007669"/>
    <property type="project" value="TreeGrafter"/>
</dbReference>
<dbReference type="InterPro" id="IPR013083">
    <property type="entry name" value="Znf_RING/FYVE/PHD"/>
</dbReference>
<keyword evidence="18" id="KW-1185">Reference proteome</keyword>
<evidence type="ECO:0000256" key="2">
    <source>
        <dbReference type="ARBA" id="ARBA00004245"/>
    </source>
</evidence>
<dbReference type="GO" id="GO:0048193">
    <property type="term" value="P:Golgi vesicle transport"/>
    <property type="evidence" value="ECO:0007669"/>
    <property type="project" value="TreeGrafter"/>
</dbReference>
<feature type="compositionally biased region" description="Low complexity" evidence="14">
    <location>
        <begin position="568"/>
        <end position="579"/>
    </location>
</feature>
<feature type="compositionally biased region" description="Acidic residues" evidence="14">
    <location>
        <begin position="118"/>
        <end position="136"/>
    </location>
</feature>
<dbReference type="InterPro" id="IPR011011">
    <property type="entry name" value="Znf_FYVE_PHD"/>
</dbReference>
<comment type="subcellular location">
    <subcellularLocation>
        <location evidence="3">Cell membrane</location>
        <topology evidence="3">Peripheral membrane protein</topology>
        <orientation evidence="3">Cytoplasmic side</orientation>
    </subcellularLocation>
    <subcellularLocation>
        <location evidence="2">Cytoplasm</location>
        <location evidence="2">Cytoskeleton</location>
    </subcellularLocation>
    <subcellularLocation>
        <location evidence="1">Cytoplasmic vesicle membrane</location>
        <topology evidence="1">Peripheral membrane protein</topology>
        <orientation evidence="1">Cytoplasmic side</orientation>
    </subcellularLocation>
</comment>
<evidence type="ECO:0000256" key="6">
    <source>
        <dbReference type="ARBA" id="ARBA00022475"/>
    </source>
</evidence>
<comment type="similarity">
    <text evidence="4">Belongs to the spire family.</text>
</comment>
<reference evidence="17" key="1">
    <citation type="journal article" date="2023" name="Mol. Biol. Evol.">
        <title>Third-Generation Sequencing Reveals the Adaptive Role of the Epigenome in Three Deep-Sea Polychaetes.</title>
        <authorList>
            <person name="Perez M."/>
            <person name="Aroh O."/>
            <person name="Sun Y."/>
            <person name="Lan Y."/>
            <person name="Juniper S.K."/>
            <person name="Young C.R."/>
            <person name="Angers B."/>
            <person name="Qian P.Y."/>
        </authorList>
    </citation>
    <scope>NUCLEOTIDE SEQUENCE</scope>
    <source>
        <strain evidence="17">R07B-5</strain>
    </source>
</reference>
<dbReference type="CDD" id="cd22065">
    <property type="entry name" value="WH2_Spire_1-2_r1"/>
    <property type="match status" value="1"/>
</dbReference>
<dbReference type="SMART" id="SM00750">
    <property type="entry name" value="KIND"/>
    <property type="match status" value="1"/>
</dbReference>
<dbReference type="GO" id="GO:0005886">
    <property type="term" value="C:plasma membrane"/>
    <property type="evidence" value="ECO:0007669"/>
    <property type="project" value="UniProtKB-SubCell"/>
</dbReference>
<dbReference type="Gene3D" id="3.30.40.10">
    <property type="entry name" value="Zinc/RING finger domain, C3HC4 (zinc finger)"/>
    <property type="match status" value="1"/>
</dbReference>
<dbReference type="GO" id="GO:0045010">
    <property type="term" value="P:actin nucleation"/>
    <property type="evidence" value="ECO:0007669"/>
    <property type="project" value="InterPro"/>
</dbReference>
<name>A0AAD9NSX7_RIDPI</name>
<evidence type="ECO:0000256" key="14">
    <source>
        <dbReference type="SAM" id="MobiDB-lite"/>
    </source>
</evidence>
<dbReference type="Proteomes" id="UP001209878">
    <property type="component" value="Unassembled WGS sequence"/>
</dbReference>
<evidence type="ECO:0000256" key="3">
    <source>
        <dbReference type="ARBA" id="ARBA00004413"/>
    </source>
</evidence>
<organism evidence="17 18">
    <name type="scientific">Ridgeia piscesae</name>
    <name type="common">Tubeworm</name>
    <dbReference type="NCBI Taxonomy" id="27915"/>
    <lineage>
        <taxon>Eukaryota</taxon>
        <taxon>Metazoa</taxon>
        <taxon>Spiralia</taxon>
        <taxon>Lophotrochozoa</taxon>
        <taxon>Annelida</taxon>
        <taxon>Polychaeta</taxon>
        <taxon>Sedentaria</taxon>
        <taxon>Canalipalpata</taxon>
        <taxon>Sabellida</taxon>
        <taxon>Siboglinidae</taxon>
        <taxon>Ridgeia</taxon>
    </lineage>
</organism>
<dbReference type="PANTHER" id="PTHR21345:SF3">
    <property type="entry name" value="PROTEIN SPIRE"/>
    <property type="match status" value="1"/>
</dbReference>
<protein>
    <recommendedName>
        <fullName evidence="16">KIND domain-containing protein</fullName>
    </recommendedName>
</protein>